<keyword evidence="7" id="KW-1185">Reference proteome</keyword>
<name>A0ABP8V7J6_9GAMM</name>
<evidence type="ECO:0000256" key="5">
    <source>
        <dbReference type="ARBA" id="ARBA00023004"/>
    </source>
</evidence>
<dbReference type="Pfam" id="PF01322">
    <property type="entry name" value="Cytochrom_C_2"/>
    <property type="match status" value="1"/>
</dbReference>
<dbReference type="InterPro" id="IPR012127">
    <property type="entry name" value="Cyt_c_prime"/>
</dbReference>
<organism evidence="6 7">
    <name type="scientific">Kistimonas scapharcae</name>
    <dbReference type="NCBI Taxonomy" id="1036133"/>
    <lineage>
        <taxon>Bacteria</taxon>
        <taxon>Pseudomonadati</taxon>
        <taxon>Pseudomonadota</taxon>
        <taxon>Gammaproteobacteria</taxon>
        <taxon>Oceanospirillales</taxon>
        <taxon>Endozoicomonadaceae</taxon>
        <taxon>Kistimonas</taxon>
    </lineage>
</organism>
<keyword evidence="1" id="KW-0813">Transport</keyword>
<dbReference type="Gene3D" id="1.20.120.10">
    <property type="entry name" value="Cytochrome c/b562"/>
    <property type="match status" value="1"/>
</dbReference>
<protein>
    <submittedName>
        <fullName evidence="6">Cytochrome c</fullName>
    </submittedName>
</protein>
<dbReference type="Proteomes" id="UP001500604">
    <property type="component" value="Unassembled WGS sequence"/>
</dbReference>
<evidence type="ECO:0000256" key="2">
    <source>
        <dbReference type="ARBA" id="ARBA00022617"/>
    </source>
</evidence>
<evidence type="ECO:0000313" key="6">
    <source>
        <dbReference type="EMBL" id="GAA4651866.1"/>
    </source>
</evidence>
<dbReference type="PIRSF" id="PIRSF000027">
    <property type="entry name" value="Cytc_c_prime"/>
    <property type="match status" value="1"/>
</dbReference>
<gene>
    <name evidence="6" type="ORF">GCM10023116_41500</name>
</gene>
<evidence type="ECO:0000313" key="7">
    <source>
        <dbReference type="Proteomes" id="UP001500604"/>
    </source>
</evidence>
<dbReference type="PROSITE" id="PS51009">
    <property type="entry name" value="CYTCII"/>
    <property type="match status" value="1"/>
</dbReference>
<dbReference type="InterPro" id="IPR002321">
    <property type="entry name" value="Cyt_c_II"/>
</dbReference>
<dbReference type="InterPro" id="IPR010980">
    <property type="entry name" value="Cyt_c/b562"/>
</dbReference>
<keyword evidence="4" id="KW-0249">Electron transport</keyword>
<comment type="caution">
    <text evidence="6">The sequence shown here is derived from an EMBL/GenBank/DDBJ whole genome shotgun (WGS) entry which is preliminary data.</text>
</comment>
<dbReference type="SUPFAM" id="SSF47175">
    <property type="entry name" value="Cytochromes"/>
    <property type="match status" value="1"/>
</dbReference>
<evidence type="ECO:0000256" key="4">
    <source>
        <dbReference type="ARBA" id="ARBA00022982"/>
    </source>
</evidence>
<sequence>MSLAVIAFNVSAHSVNFDKDEDAVALRKAHMHLIGTYFGEMGDMIKGKLPYDATSFSADADRLAALSSWSHEGFAEKRLTEDSKSKPAIWEKKADFDQKMKAFHDQALKLQQVAAKGDMGDVRAQFKATAETCGSCHKPYKYK</sequence>
<evidence type="ECO:0000256" key="1">
    <source>
        <dbReference type="ARBA" id="ARBA00022448"/>
    </source>
</evidence>
<accession>A0ABP8V7J6</accession>
<keyword evidence="2" id="KW-0349">Heme</keyword>
<reference evidence="7" key="1">
    <citation type="journal article" date="2019" name="Int. J. Syst. Evol. Microbiol.">
        <title>The Global Catalogue of Microorganisms (GCM) 10K type strain sequencing project: providing services to taxonomists for standard genome sequencing and annotation.</title>
        <authorList>
            <consortium name="The Broad Institute Genomics Platform"/>
            <consortium name="The Broad Institute Genome Sequencing Center for Infectious Disease"/>
            <person name="Wu L."/>
            <person name="Ma J."/>
        </authorList>
    </citation>
    <scope>NUCLEOTIDE SEQUENCE [LARGE SCALE GENOMIC DNA]</scope>
    <source>
        <strain evidence="7">JCM 17805</strain>
    </source>
</reference>
<proteinExistence type="predicted"/>
<keyword evidence="3" id="KW-0479">Metal-binding</keyword>
<keyword evidence="5" id="KW-0408">Iron</keyword>
<evidence type="ECO:0000256" key="3">
    <source>
        <dbReference type="ARBA" id="ARBA00022723"/>
    </source>
</evidence>
<dbReference type="EMBL" id="BAABFL010000464">
    <property type="protein sequence ID" value="GAA4651866.1"/>
    <property type="molecule type" value="Genomic_DNA"/>
</dbReference>